<accession>E0STK1</accession>
<dbReference type="InterPro" id="IPR003439">
    <property type="entry name" value="ABC_transporter-like_ATP-bd"/>
</dbReference>
<dbReference type="GO" id="GO:0005524">
    <property type="term" value="F:ATP binding"/>
    <property type="evidence" value="ECO:0007669"/>
    <property type="project" value="UniProtKB-KW"/>
</dbReference>
<protein>
    <submittedName>
        <fullName evidence="6">ABC transporter related</fullName>
    </submittedName>
</protein>
<gene>
    <name evidence="6" type="ordered locus">Igag_0791</name>
</gene>
<dbReference type="PANTHER" id="PTHR42711:SF5">
    <property type="entry name" value="ABC TRANSPORTER ATP-BINDING PROTEIN NATA"/>
    <property type="match status" value="1"/>
</dbReference>
<dbReference type="EMBL" id="CP002098">
    <property type="protein sequence ID" value="ADM27617.1"/>
    <property type="molecule type" value="Genomic_DNA"/>
</dbReference>
<keyword evidence="3" id="KW-0547">Nucleotide-binding</keyword>
<dbReference type="PANTHER" id="PTHR42711">
    <property type="entry name" value="ABC TRANSPORTER ATP-BINDING PROTEIN"/>
    <property type="match status" value="1"/>
</dbReference>
<evidence type="ECO:0000256" key="4">
    <source>
        <dbReference type="ARBA" id="ARBA00022840"/>
    </source>
</evidence>
<dbReference type="Pfam" id="PF00005">
    <property type="entry name" value="ABC_tran"/>
    <property type="match status" value="1"/>
</dbReference>
<dbReference type="STRING" id="583356.Igag_0791"/>
<dbReference type="AlphaFoldDB" id="E0STK1"/>
<evidence type="ECO:0000313" key="7">
    <source>
        <dbReference type="Proteomes" id="UP000001304"/>
    </source>
</evidence>
<dbReference type="Proteomes" id="UP000001304">
    <property type="component" value="Chromosome"/>
</dbReference>
<dbReference type="InterPro" id="IPR017871">
    <property type="entry name" value="ABC_transporter-like_CS"/>
</dbReference>
<evidence type="ECO:0000256" key="1">
    <source>
        <dbReference type="ARBA" id="ARBA00005417"/>
    </source>
</evidence>
<keyword evidence="4" id="KW-0067">ATP-binding</keyword>
<evidence type="ECO:0000313" key="6">
    <source>
        <dbReference type="EMBL" id="ADM27617.1"/>
    </source>
</evidence>
<dbReference type="GO" id="GO:0016887">
    <property type="term" value="F:ATP hydrolysis activity"/>
    <property type="evidence" value="ECO:0007669"/>
    <property type="project" value="InterPro"/>
</dbReference>
<sequence length="306" mass="34442">MYVEALDVVKYYGSVEVLKKVSLRIEKPMVYSLLGPNGAGKSTFLNILAGVQKPSSGRVLIKGFDVSSAEAKHIIGYCPQDVALYERLSGWDNIFFYASLYGVPRSEAKRRAGELLKLLNLESYASQRVAKYSGGMKKKLSLIVTLIHDPEVVILDEPTEGLDPESRLKVWGVVKRLRDEGKVVIIATHNMDEADRLSDRVGIIDRGKLLVEDSPENLKRMYGPPSVVEIVLRERPSENLIKRLREASKGAYSDERTLKIHVEEPDRAIPMLTELIYEAGSRIDSLKVVRPTLEDVFFRLTGRRLE</sequence>
<dbReference type="KEGG" id="iag:Igag_0791"/>
<evidence type="ECO:0000256" key="3">
    <source>
        <dbReference type="ARBA" id="ARBA00022741"/>
    </source>
</evidence>
<reference evidence="6 7" key="1">
    <citation type="journal article" date="2010" name="Stand. Genomic Sci.">
        <title>Complete genome sequence of Ignisphaera aggregans type strain (AQ1.S1).</title>
        <authorList>
            <person name="Goker M."/>
            <person name="Held B."/>
            <person name="Lapidus A."/>
            <person name="Nolan M."/>
            <person name="Spring S."/>
            <person name="Yasawong M."/>
            <person name="Lucas S."/>
            <person name="Glavina Del Rio T."/>
            <person name="Tice H."/>
            <person name="Cheng J.F."/>
            <person name="Goodwin L."/>
            <person name="Tapia R."/>
            <person name="Pitluck S."/>
            <person name="Liolios K."/>
            <person name="Ivanova N."/>
            <person name="Mavromatis K."/>
            <person name="Mikhailova N."/>
            <person name="Pati A."/>
            <person name="Chen A."/>
            <person name="Palaniappan K."/>
            <person name="Brambilla E."/>
            <person name="Land M."/>
            <person name="Hauser L."/>
            <person name="Chang Y.J."/>
            <person name="Jeffries C.D."/>
            <person name="Brettin T."/>
            <person name="Detter J.C."/>
            <person name="Han C."/>
            <person name="Rohde M."/>
            <person name="Sikorski J."/>
            <person name="Woyke T."/>
            <person name="Bristow J."/>
            <person name="Eisen J.A."/>
            <person name="Markowitz V."/>
            <person name="Hugenholtz P."/>
            <person name="Kyrpides N.C."/>
            <person name="Klenk H.P."/>
        </authorList>
    </citation>
    <scope>NUCLEOTIDE SEQUENCE [LARGE SCALE GENOMIC DNA]</scope>
    <source>
        <strain evidence="7">DSM 17230 / JCM 13409 / AQ1.S1</strain>
    </source>
</reference>
<keyword evidence="2" id="KW-0813">Transport</keyword>
<comment type="similarity">
    <text evidence="1">Belongs to the ABC transporter superfamily.</text>
</comment>
<dbReference type="InterPro" id="IPR003593">
    <property type="entry name" value="AAA+_ATPase"/>
</dbReference>
<keyword evidence="7" id="KW-1185">Reference proteome</keyword>
<dbReference type="Gene3D" id="3.40.50.300">
    <property type="entry name" value="P-loop containing nucleotide triphosphate hydrolases"/>
    <property type="match status" value="1"/>
</dbReference>
<organism evidence="6 7">
    <name type="scientific">Ignisphaera aggregans (strain DSM 17230 / JCM 13409 / AQ1.S1)</name>
    <dbReference type="NCBI Taxonomy" id="583356"/>
    <lineage>
        <taxon>Archaea</taxon>
        <taxon>Thermoproteota</taxon>
        <taxon>Thermoprotei</taxon>
        <taxon>Desulfurococcales</taxon>
        <taxon>Desulfurococcaceae</taxon>
        <taxon>Ignisphaera</taxon>
    </lineage>
</organism>
<evidence type="ECO:0000259" key="5">
    <source>
        <dbReference type="PROSITE" id="PS50893"/>
    </source>
</evidence>
<dbReference type="HOGENOM" id="CLU_000604_1_2_2"/>
<dbReference type="PROSITE" id="PS00211">
    <property type="entry name" value="ABC_TRANSPORTER_1"/>
    <property type="match status" value="1"/>
</dbReference>
<dbReference type="SUPFAM" id="SSF52540">
    <property type="entry name" value="P-loop containing nucleoside triphosphate hydrolases"/>
    <property type="match status" value="1"/>
</dbReference>
<dbReference type="InterPro" id="IPR027417">
    <property type="entry name" value="P-loop_NTPase"/>
</dbReference>
<feature type="domain" description="ABC transporter" evidence="5">
    <location>
        <begin position="3"/>
        <end position="231"/>
    </location>
</feature>
<proteinExistence type="inferred from homology"/>
<name>E0STK1_IGNAA</name>
<dbReference type="BioCyc" id="IAGG583356:GHAH-783-MONOMER"/>
<dbReference type="SMART" id="SM00382">
    <property type="entry name" value="AAA"/>
    <property type="match status" value="1"/>
</dbReference>
<dbReference type="PROSITE" id="PS50893">
    <property type="entry name" value="ABC_TRANSPORTER_2"/>
    <property type="match status" value="1"/>
</dbReference>
<evidence type="ECO:0000256" key="2">
    <source>
        <dbReference type="ARBA" id="ARBA00022448"/>
    </source>
</evidence>
<dbReference type="InterPro" id="IPR050763">
    <property type="entry name" value="ABC_transporter_ATP-binding"/>
</dbReference>